<dbReference type="STRING" id="56780.SYN_00936"/>
<dbReference type="HOGENOM" id="CLU_2235209_0_0_7"/>
<evidence type="ECO:0000313" key="1">
    <source>
        <dbReference type="EMBL" id="ABC77101.1"/>
    </source>
</evidence>
<organism evidence="1 2">
    <name type="scientific">Syntrophus aciditrophicus (strain SB)</name>
    <dbReference type="NCBI Taxonomy" id="56780"/>
    <lineage>
        <taxon>Bacteria</taxon>
        <taxon>Pseudomonadati</taxon>
        <taxon>Thermodesulfobacteriota</taxon>
        <taxon>Syntrophia</taxon>
        <taxon>Syntrophales</taxon>
        <taxon>Syntrophaceae</taxon>
        <taxon>Syntrophus</taxon>
    </lineage>
</organism>
<protein>
    <submittedName>
        <fullName evidence="1">Hypothetical cytosolic protein</fullName>
    </submittedName>
</protein>
<evidence type="ECO:0000313" key="2">
    <source>
        <dbReference type="Proteomes" id="UP000001933"/>
    </source>
</evidence>
<reference evidence="1 2" key="1">
    <citation type="journal article" date="2007" name="Proc. Natl. Acad. Sci. U.S.A.">
        <title>The genome of Syntrophus aciditrophicus: life at the thermodynamic limit of microbial growth.</title>
        <authorList>
            <person name="McInerney M.J."/>
            <person name="Rohlin L."/>
            <person name="Mouttaki H."/>
            <person name="Kim U."/>
            <person name="Krupp R.S."/>
            <person name="Rios-Hernandez L."/>
            <person name="Sieber J."/>
            <person name="Struchtemeyer C.G."/>
            <person name="Bhattacharyya A."/>
            <person name="Campbell J.W."/>
            <person name="Gunsalus R.P."/>
        </authorList>
    </citation>
    <scope>NUCLEOTIDE SEQUENCE [LARGE SCALE GENOMIC DNA]</scope>
    <source>
        <strain evidence="1 2">SB</strain>
    </source>
</reference>
<name>Q2LSP2_SYNAS</name>
<dbReference type="InParanoid" id="Q2LSP2"/>
<sequence length="105" mass="12425">MTGKNKWIERGLQYLFEPHFIMDAGALNNPGRLVDVFFSESRAGVTEFGFPVDPEKKPPERLSYRPEIKDFNYPLDRRSSWGRYAWTILTKQLNFLRKNLRKRSS</sequence>
<keyword evidence="2" id="KW-1185">Reference proteome</keyword>
<dbReference type="KEGG" id="sat:SYN_00936"/>
<dbReference type="EMBL" id="CP000252">
    <property type="protein sequence ID" value="ABC77101.1"/>
    <property type="molecule type" value="Genomic_DNA"/>
</dbReference>
<proteinExistence type="predicted"/>
<dbReference type="Proteomes" id="UP000001933">
    <property type="component" value="Chromosome"/>
</dbReference>
<accession>Q2LSP2</accession>
<gene>
    <name evidence="1" type="ORF">SYN_00936</name>
</gene>
<dbReference type="AlphaFoldDB" id="Q2LSP2"/>